<dbReference type="EMBL" id="BONJ01000001">
    <property type="protein sequence ID" value="GIG11957.1"/>
    <property type="molecule type" value="Genomic_DNA"/>
</dbReference>
<dbReference type="Gene3D" id="1.20.120.450">
    <property type="entry name" value="dinb family like domain"/>
    <property type="match status" value="1"/>
</dbReference>
<evidence type="ECO:0000313" key="1">
    <source>
        <dbReference type="EMBL" id="GIG11957.1"/>
    </source>
</evidence>
<proteinExistence type="predicted"/>
<organism evidence="1 2">
    <name type="scientific">Catellatospora methionotrophica</name>
    <dbReference type="NCBI Taxonomy" id="121620"/>
    <lineage>
        <taxon>Bacteria</taxon>
        <taxon>Bacillati</taxon>
        <taxon>Actinomycetota</taxon>
        <taxon>Actinomycetes</taxon>
        <taxon>Micromonosporales</taxon>
        <taxon>Micromonosporaceae</taxon>
        <taxon>Catellatospora</taxon>
    </lineage>
</organism>
<dbReference type="Pfam" id="PF04978">
    <property type="entry name" value="MST"/>
    <property type="match status" value="1"/>
</dbReference>
<reference evidence="1" key="1">
    <citation type="submission" date="2021-01" db="EMBL/GenBank/DDBJ databases">
        <title>Whole genome shotgun sequence of Catellatospora methionotrophica NBRC 14553.</title>
        <authorList>
            <person name="Komaki H."/>
            <person name="Tamura T."/>
        </authorList>
    </citation>
    <scope>NUCLEOTIDE SEQUENCE</scope>
    <source>
        <strain evidence="1">NBRC 14553</strain>
    </source>
</reference>
<keyword evidence="2" id="KW-1185">Reference proteome</keyword>
<dbReference type="RefSeq" id="WP_166380471.1">
    <property type="nucleotide sequence ID" value="NZ_BAAATT010000011.1"/>
</dbReference>
<sequence length="189" mass="20402">MMHVDTVGYPEPPAVAGEAETLLGSLERQRATFAWKCAGLDAAGLRSSVGISLMTLGGLLKHMAYMEDVNFTGDLAGAELPPPWEDLERSAGPGAEWRTAASDPPAELYQLWEQAVDRSRAAVNDVLMTTGVDTVYTAPDGSLLTLRRLLVDMIEEYARHTGHADLIREAYDGRVGEDPPGPAYPYQAA</sequence>
<dbReference type="InterPro" id="IPR007061">
    <property type="entry name" value="MST-like"/>
</dbReference>
<name>A0A8J3PCF5_9ACTN</name>
<dbReference type="Proteomes" id="UP000660339">
    <property type="component" value="Unassembled WGS sequence"/>
</dbReference>
<dbReference type="AlphaFoldDB" id="A0A8J3PCF5"/>
<protein>
    <submittedName>
        <fullName evidence="1">Mini-circle protein</fullName>
    </submittedName>
</protein>
<evidence type="ECO:0000313" key="2">
    <source>
        <dbReference type="Proteomes" id="UP000660339"/>
    </source>
</evidence>
<comment type="caution">
    <text evidence="1">The sequence shown here is derived from an EMBL/GenBank/DDBJ whole genome shotgun (WGS) entry which is preliminary data.</text>
</comment>
<dbReference type="InterPro" id="IPR034660">
    <property type="entry name" value="DinB/YfiT-like"/>
</dbReference>
<gene>
    <name evidence="1" type="ORF">Cme02nite_02890</name>
</gene>
<dbReference type="SUPFAM" id="SSF109854">
    <property type="entry name" value="DinB/YfiT-like putative metalloenzymes"/>
    <property type="match status" value="1"/>
</dbReference>
<accession>A0A8J3PCF5</accession>